<evidence type="ECO:0000256" key="2">
    <source>
        <dbReference type="ARBA" id="ARBA00022741"/>
    </source>
</evidence>
<comment type="subunit">
    <text evidence="7">Homodimer.</text>
</comment>
<evidence type="ECO:0000256" key="8">
    <source>
        <dbReference type="PROSITE-ProRule" id="PRU00182"/>
    </source>
</evidence>
<dbReference type="RefSeq" id="WP_379898862.1">
    <property type="nucleotide sequence ID" value="NZ_JBHRTR010000015.1"/>
</dbReference>
<keyword evidence="2 7" id="KW-0547">Nucleotide-binding</keyword>
<dbReference type="GO" id="GO:0004831">
    <property type="term" value="F:tyrosine-tRNA ligase activity"/>
    <property type="evidence" value="ECO:0007669"/>
    <property type="project" value="UniProtKB-EC"/>
</dbReference>
<evidence type="ECO:0000313" key="10">
    <source>
        <dbReference type="Proteomes" id="UP001595528"/>
    </source>
</evidence>
<reference evidence="10" key="1">
    <citation type="journal article" date="2019" name="Int. J. Syst. Evol. Microbiol.">
        <title>The Global Catalogue of Microorganisms (GCM) 10K type strain sequencing project: providing services to taxonomists for standard genome sequencing and annotation.</title>
        <authorList>
            <consortium name="The Broad Institute Genomics Platform"/>
            <consortium name="The Broad Institute Genome Sequencing Center for Infectious Disease"/>
            <person name="Wu L."/>
            <person name="Ma J."/>
        </authorList>
    </citation>
    <scope>NUCLEOTIDE SEQUENCE [LARGE SCALE GENOMIC DNA]</scope>
    <source>
        <strain evidence="10">KCTC 42964</strain>
    </source>
</reference>
<dbReference type="PANTHER" id="PTHR11766:SF0">
    <property type="entry name" value="TYROSINE--TRNA LIGASE, MITOCHONDRIAL"/>
    <property type="match status" value="1"/>
</dbReference>
<feature type="short sequence motif" description="'HIGH' region" evidence="7">
    <location>
        <begin position="44"/>
        <end position="53"/>
    </location>
</feature>
<sequence>MTGARSDFLHVLTERGYLHQATDMEGLDEAALAGRLTAYVGYDCTGPSLHVGHLLSIMMLRLFQRTGHKPIVLMGGGTTKVGDPSGKDETRQLLTEAQIGANMDSIKAKFANFVTFGNRPGDAVMANNAEWLDELGYIQLLRDVGRHFSVNRMLTFDSVRMRLEREQPLTFLEFNYMILQAYDFLELYRRLGCRLQMGGSDQWGNIVNGIELTRRIEDAQLFGVTCPLITTASGAKMGKTAQGAVWLNEDALSPYDYWQFWRNTEDGDVGRFLKLFTELPMDEIARLEALQGAELNEAKKVLANEATTLCHGRAAAEQAARTAAETFEAGTASAGLPVVEVARADLAAGIPAFQLFARAGLAASNSAARKLIQGGGARINDRAVAGEMEAIGLDALGGEGSIKLSAGRKRHILVRPAE</sequence>
<feature type="binding site" evidence="7">
    <location>
        <position position="239"/>
    </location>
    <ligand>
        <name>ATP</name>
        <dbReference type="ChEBI" id="CHEBI:30616"/>
    </ligand>
</feature>
<feature type="binding site" evidence="7">
    <location>
        <position position="180"/>
    </location>
    <ligand>
        <name>L-tyrosine</name>
        <dbReference type="ChEBI" id="CHEBI:58315"/>
    </ligand>
</feature>
<dbReference type="SUPFAM" id="SSF52374">
    <property type="entry name" value="Nucleotidylyl transferase"/>
    <property type="match status" value="1"/>
</dbReference>
<comment type="subcellular location">
    <subcellularLocation>
        <location evidence="7">Cytoplasm</location>
    </subcellularLocation>
</comment>
<dbReference type="Gene3D" id="3.40.50.620">
    <property type="entry name" value="HUPs"/>
    <property type="match status" value="1"/>
</dbReference>
<dbReference type="EC" id="6.1.1.1" evidence="7"/>
<dbReference type="Pfam" id="PF00579">
    <property type="entry name" value="tRNA-synt_1b"/>
    <property type="match status" value="1"/>
</dbReference>
<comment type="similarity">
    <text evidence="7">Belongs to the class-I aminoacyl-tRNA synthetase family. TyrS type 1 subfamily.</text>
</comment>
<evidence type="ECO:0000256" key="1">
    <source>
        <dbReference type="ARBA" id="ARBA00022598"/>
    </source>
</evidence>
<dbReference type="InterPro" id="IPR014729">
    <property type="entry name" value="Rossmann-like_a/b/a_fold"/>
</dbReference>
<dbReference type="Gene3D" id="1.10.240.10">
    <property type="entry name" value="Tyrosyl-Transfer RNA Synthetase"/>
    <property type="match status" value="1"/>
</dbReference>
<dbReference type="InterPro" id="IPR024088">
    <property type="entry name" value="Tyr-tRNA-ligase_bac-type"/>
</dbReference>
<dbReference type="SUPFAM" id="SSF55174">
    <property type="entry name" value="Alpha-L RNA-binding motif"/>
    <property type="match status" value="1"/>
</dbReference>
<organism evidence="9 10">
    <name type="scientific">Marinibaculum pumilum</name>
    <dbReference type="NCBI Taxonomy" id="1766165"/>
    <lineage>
        <taxon>Bacteria</taxon>
        <taxon>Pseudomonadati</taxon>
        <taxon>Pseudomonadota</taxon>
        <taxon>Alphaproteobacteria</taxon>
        <taxon>Rhodospirillales</taxon>
        <taxon>Rhodospirillaceae</taxon>
        <taxon>Marinibaculum</taxon>
    </lineage>
</organism>
<dbReference type="Gene3D" id="3.10.290.10">
    <property type="entry name" value="RNA-binding S4 domain"/>
    <property type="match status" value="1"/>
</dbReference>
<feature type="binding site" evidence="7">
    <location>
        <position position="176"/>
    </location>
    <ligand>
        <name>L-tyrosine</name>
        <dbReference type="ChEBI" id="CHEBI:58315"/>
    </ligand>
</feature>
<evidence type="ECO:0000256" key="4">
    <source>
        <dbReference type="ARBA" id="ARBA00022917"/>
    </source>
</evidence>
<keyword evidence="3 7" id="KW-0067">ATP-binding</keyword>
<dbReference type="InterPro" id="IPR002307">
    <property type="entry name" value="Tyr-tRNA-ligase"/>
</dbReference>
<dbReference type="PRINTS" id="PR01040">
    <property type="entry name" value="TRNASYNTHTYR"/>
</dbReference>
<dbReference type="InterPro" id="IPR024107">
    <property type="entry name" value="Tyr-tRNA-ligase_bac_1"/>
</dbReference>
<keyword evidence="8" id="KW-0694">RNA-binding</keyword>
<gene>
    <name evidence="7 9" type="primary">tyrS</name>
    <name evidence="9" type="ORF">ACFOGJ_05820</name>
</gene>
<keyword evidence="10" id="KW-1185">Reference proteome</keyword>
<name>A0ABV7KWI0_9PROT</name>
<dbReference type="NCBIfam" id="TIGR00234">
    <property type="entry name" value="tyrS"/>
    <property type="match status" value="1"/>
</dbReference>
<dbReference type="InterPro" id="IPR002305">
    <property type="entry name" value="aa-tRNA-synth_Ic"/>
</dbReference>
<comment type="function">
    <text evidence="7">Catalyzes the attachment of tyrosine to tRNA(Tyr) in a two-step reaction: tyrosine is first activated by ATP to form Tyr-AMP and then transferred to the acceptor end of tRNA(Tyr).</text>
</comment>
<proteinExistence type="inferred from homology"/>
<dbReference type="CDD" id="cd00805">
    <property type="entry name" value="TyrRS_core"/>
    <property type="match status" value="1"/>
</dbReference>
<feature type="binding site" evidence="7">
    <location>
        <position position="39"/>
    </location>
    <ligand>
        <name>L-tyrosine</name>
        <dbReference type="ChEBI" id="CHEBI:58315"/>
    </ligand>
</feature>
<evidence type="ECO:0000256" key="6">
    <source>
        <dbReference type="ARBA" id="ARBA00048248"/>
    </source>
</evidence>
<dbReference type="CDD" id="cd00165">
    <property type="entry name" value="S4"/>
    <property type="match status" value="1"/>
</dbReference>
<evidence type="ECO:0000256" key="3">
    <source>
        <dbReference type="ARBA" id="ARBA00022840"/>
    </source>
</evidence>
<comment type="caution">
    <text evidence="9">The sequence shown here is derived from an EMBL/GenBank/DDBJ whole genome shotgun (WGS) entry which is preliminary data.</text>
</comment>
<keyword evidence="1 7" id="KW-0436">Ligase</keyword>
<dbReference type="EMBL" id="JBHRTR010000015">
    <property type="protein sequence ID" value="MFC3226738.1"/>
    <property type="molecule type" value="Genomic_DNA"/>
</dbReference>
<keyword evidence="4 7" id="KW-0648">Protein biosynthesis</keyword>
<feature type="short sequence motif" description="'KMSKS' region" evidence="7">
    <location>
        <begin position="236"/>
        <end position="240"/>
    </location>
</feature>
<evidence type="ECO:0000313" key="9">
    <source>
        <dbReference type="EMBL" id="MFC3226738.1"/>
    </source>
</evidence>
<keyword evidence="5 7" id="KW-0030">Aminoacyl-tRNA synthetase</keyword>
<dbReference type="PANTHER" id="PTHR11766">
    <property type="entry name" value="TYROSYL-TRNA SYNTHETASE"/>
    <property type="match status" value="1"/>
</dbReference>
<dbReference type="PROSITE" id="PS50889">
    <property type="entry name" value="S4"/>
    <property type="match status" value="1"/>
</dbReference>
<dbReference type="InterPro" id="IPR036986">
    <property type="entry name" value="S4_RNA-bd_sf"/>
</dbReference>
<comment type="catalytic activity">
    <reaction evidence="6 7">
        <text>tRNA(Tyr) + L-tyrosine + ATP = L-tyrosyl-tRNA(Tyr) + AMP + diphosphate + H(+)</text>
        <dbReference type="Rhea" id="RHEA:10220"/>
        <dbReference type="Rhea" id="RHEA-COMP:9706"/>
        <dbReference type="Rhea" id="RHEA-COMP:9707"/>
        <dbReference type="ChEBI" id="CHEBI:15378"/>
        <dbReference type="ChEBI" id="CHEBI:30616"/>
        <dbReference type="ChEBI" id="CHEBI:33019"/>
        <dbReference type="ChEBI" id="CHEBI:58315"/>
        <dbReference type="ChEBI" id="CHEBI:78442"/>
        <dbReference type="ChEBI" id="CHEBI:78536"/>
        <dbReference type="ChEBI" id="CHEBI:456215"/>
        <dbReference type="EC" id="6.1.1.1"/>
    </reaction>
</comment>
<dbReference type="Proteomes" id="UP001595528">
    <property type="component" value="Unassembled WGS sequence"/>
</dbReference>
<protein>
    <recommendedName>
        <fullName evidence="7">Tyrosine--tRNA ligase</fullName>
        <ecNumber evidence="7">6.1.1.1</ecNumber>
    </recommendedName>
    <alternativeName>
        <fullName evidence="7">Tyrosyl-tRNA synthetase</fullName>
        <shortName evidence="7">TyrRS</shortName>
    </alternativeName>
</protein>
<dbReference type="HAMAP" id="MF_02006">
    <property type="entry name" value="Tyr_tRNA_synth_type1"/>
    <property type="match status" value="1"/>
</dbReference>
<keyword evidence="7" id="KW-0963">Cytoplasm</keyword>
<accession>A0ABV7KWI0</accession>
<evidence type="ECO:0000256" key="5">
    <source>
        <dbReference type="ARBA" id="ARBA00023146"/>
    </source>
</evidence>
<evidence type="ECO:0000256" key="7">
    <source>
        <dbReference type="HAMAP-Rule" id="MF_02006"/>
    </source>
</evidence>